<evidence type="ECO:0000256" key="1">
    <source>
        <dbReference type="SAM" id="MobiDB-lite"/>
    </source>
</evidence>
<dbReference type="AlphaFoldDB" id="B3E0C0"/>
<dbReference type="Proteomes" id="UP000009149">
    <property type="component" value="Chromosome"/>
</dbReference>
<proteinExistence type="predicted"/>
<feature type="region of interest" description="Disordered" evidence="1">
    <location>
        <begin position="135"/>
        <end position="166"/>
    </location>
</feature>
<sequence length="215" mass="23940">MLFNGPPAFLYPKKVFQGFPSPDVNPSQFPFPLGKDRNDDPPIKGTFSGPNPLVIVHEPKTMSETVKTHQLPVDARPRTGRRIFPKKTLRGRLFPELLGKPQEKGFVFKRISPTFGQDRPGRNMKEGIARSMEVKPAPNKSFPDVQDPLAKPVVSRKTPFQAPVGKKLKESLRSGFSHPGLSRSSSGLPFHRLGKRVFSLNHQKVGPEKAKAQAF</sequence>
<dbReference type="STRING" id="481448.Minf_2295"/>
<dbReference type="HOGENOM" id="CLU_1281983_0_0_0"/>
<feature type="region of interest" description="Disordered" evidence="1">
    <location>
        <begin position="26"/>
        <end position="50"/>
    </location>
</feature>
<dbReference type="EMBL" id="CP000975">
    <property type="protein sequence ID" value="ACD84349.1"/>
    <property type="molecule type" value="Genomic_DNA"/>
</dbReference>
<gene>
    <name evidence="2" type="ordered locus">Minf_2295</name>
</gene>
<organism evidence="2 3">
    <name type="scientific">Methylacidiphilum infernorum (isolate V4)</name>
    <name type="common">Methylokorus infernorum (strain V4)</name>
    <dbReference type="NCBI Taxonomy" id="481448"/>
    <lineage>
        <taxon>Bacteria</taxon>
        <taxon>Pseudomonadati</taxon>
        <taxon>Verrucomicrobiota</taxon>
        <taxon>Methylacidiphilae</taxon>
        <taxon>Methylacidiphilales</taxon>
        <taxon>Methylacidiphilaceae</taxon>
        <taxon>Methylacidiphilum (ex Ratnadevi et al. 2023)</taxon>
    </lineage>
</organism>
<dbReference type="KEGG" id="min:Minf_2295"/>
<evidence type="ECO:0000313" key="2">
    <source>
        <dbReference type="EMBL" id="ACD84349.1"/>
    </source>
</evidence>
<protein>
    <submittedName>
        <fullName evidence="2">Uncharacterized protein</fullName>
    </submittedName>
</protein>
<accession>B3E0C0</accession>
<reference evidence="2 3" key="1">
    <citation type="journal article" date="2008" name="Biol. Direct">
        <title>Complete genome sequence of the extremely acidophilic methanotroph isolate V4, Methylacidiphilum infernorum, a representative of the bacterial phylum Verrucomicrobia.</title>
        <authorList>
            <person name="Hou S."/>
            <person name="Makarova K.S."/>
            <person name="Saw J.H."/>
            <person name="Senin P."/>
            <person name="Ly B.V."/>
            <person name="Zhou Z."/>
            <person name="Ren Y."/>
            <person name="Wang J."/>
            <person name="Galperin M.Y."/>
            <person name="Omelchenko M.V."/>
            <person name="Wolf Y.I."/>
            <person name="Yutin N."/>
            <person name="Koonin E.V."/>
            <person name="Stott M.B."/>
            <person name="Mountain B.W."/>
            <person name="Crowe M.A."/>
            <person name="Smirnova A.V."/>
            <person name="Dunfield P.F."/>
            <person name="Feng L."/>
            <person name="Wang L."/>
            <person name="Alam M."/>
        </authorList>
    </citation>
    <scope>NUCLEOTIDE SEQUENCE [LARGE SCALE GENOMIC DNA]</scope>
    <source>
        <strain evidence="3">Isolate V4</strain>
    </source>
</reference>
<name>B3E0C0_METI4</name>
<evidence type="ECO:0000313" key="3">
    <source>
        <dbReference type="Proteomes" id="UP000009149"/>
    </source>
</evidence>